<dbReference type="OrthoDB" id="199410at2"/>
<name>A0A6N2U975_9BACT</name>
<dbReference type="EMBL" id="CACRSS010000016">
    <property type="protein sequence ID" value="VYT13193.1"/>
    <property type="molecule type" value="Genomic_DNA"/>
</dbReference>
<dbReference type="RefSeq" id="WP_102722824.1">
    <property type="nucleotide sequence ID" value="NZ_CACRSS010000016.1"/>
</dbReference>
<evidence type="ECO:0008006" key="4">
    <source>
        <dbReference type="Google" id="ProtNLM"/>
    </source>
</evidence>
<protein>
    <recommendedName>
        <fullName evidence="4">Lipoprotein</fullName>
    </recommendedName>
</protein>
<accession>A0A6N2U975</accession>
<evidence type="ECO:0000256" key="1">
    <source>
        <dbReference type="SAM" id="MobiDB-lite"/>
    </source>
</evidence>
<proteinExistence type="predicted"/>
<dbReference type="PROSITE" id="PS51257">
    <property type="entry name" value="PROKAR_LIPOPROTEIN"/>
    <property type="match status" value="1"/>
</dbReference>
<feature type="chain" id="PRO_5027106629" description="Lipoprotein" evidence="2">
    <location>
        <begin position="18"/>
        <end position="205"/>
    </location>
</feature>
<keyword evidence="2" id="KW-0732">Signal</keyword>
<feature type="compositionally biased region" description="Low complexity" evidence="1">
    <location>
        <begin position="172"/>
        <end position="189"/>
    </location>
</feature>
<evidence type="ECO:0000313" key="3">
    <source>
        <dbReference type="EMBL" id="VYT13193.1"/>
    </source>
</evidence>
<feature type="region of interest" description="Disordered" evidence="1">
    <location>
        <begin position="172"/>
        <end position="205"/>
    </location>
</feature>
<evidence type="ECO:0000256" key="2">
    <source>
        <dbReference type="SAM" id="SignalP"/>
    </source>
</evidence>
<organism evidence="3">
    <name type="scientific">Akkermansia muciniphila</name>
    <dbReference type="NCBI Taxonomy" id="239935"/>
    <lineage>
        <taxon>Bacteria</taxon>
        <taxon>Pseudomonadati</taxon>
        <taxon>Verrucomicrobiota</taxon>
        <taxon>Verrucomicrobiia</taxon>
        <taxon>Verrucomicrobiales</taxon>
        <taxon>Akkermansiaceae</taxon>
        <taxon>Akkermansia</taxon>
    </lineage>
</organism>
<gene>
    <name evidence="3" type="ORF">AMLFYP55_00747</name>
</gene>
<reference evidence="3" key="1">
    <citation type="submission" date="2019-11" db="EMBL/GenBank/DDBJ databases">
        <authorList>
            <person name="Feng L."/>
        </authorList>
    </citation>
    <scope>NUCLEOTIDE SEQUENCE</scope>
    <source>
        <strain evidence="3">AMuciniphilaLFYP55</strain>
    </source>
</reference>
<dbReference type="AlphaFoldDB" id="A0A6N2U975"/>
<feature type="signal peptide" evidence="2">
    <location>
        <begin position="1"/>
        <end position="17"/>
    </location>
</feature>
<sequence length="205" mass="21524">MKLALLPSALLVLLASCGPNKHLNAWDRQSSALDPVGITSKKMAAKNKADQAFYKPGESVTFKKEKMMVFEQNPENNFSTSGTVRGGVKTGKVLVCGDLFAKVEFEDGSQGYVSLSEIVNPQEMMGFYPVTAPDMVGPDGALLPLPANMGAVSPEAAAASRELDLFRMDTSLVPVPDSASPSPSGAAPQEAPPASAPLPESSVKQ</sequence>